<proteinExistence type="inferred from homology"/>
<comment type="caution">
    <text evidence="7">The sequence shown here is derived from an EMBL/GenBank/DDBJ whole genome shotgun (WGS) entry which is preliminary data.</text>
</comment>
<evidence type="ECO:0000313" key="8">
    <source>
        <dbReference type="Proteomes" id="UP001152888"/>
    </source>
</evidence>
<dbReference type="OrthoDB" id="538817at2759"/>
<keyword evidence="8" id="KW-1185">Reference proteome</keyword>
<dbReference type="InterPro" id="IPR028235">
    <property type="entry name" value="DNAAF3_C"/>
</dbReference>
<name>A0A9P0L501_ACAOB</name>
<evidence type="ECO:0000256" key="1">
    <source>
        <dbReference type="ARBA" id="ARBA00010449"/>
    </source>
</evidence>
<dbReference type="InterPro" id="IPR027974">
    <property type="entry name" value="DUF4470"/>
</dbReference>
<dbReference type="AlphaFoldDB" id="A0A9P0L501"/>
<protein>
    <recommendedName>
        <fullName evidence="9">Dynein assembly factor 3, axonemal</fullName>
    </recommendedName>
</protein>
<sequence>MFWGLTPALDLLKEYELINEETPEEMNILIIGGSDCRHVLQTIAKKYRHKPVKLNFYLLDACLESIGRQLLLLYIALQPQESMGLDQKTKTFMELYGNTLVRPSVAKSLSIIASDLVEMITNYDYLHEILNCISFDMKYKERDYLENLLKFWVGKDEFNICDCWDRRLRKMLGVRYDAKYGAFDWDLHMRFHEVGGKQVCNQEYRNFRLNGVAFSWLENEVSKPNRTFVCAVIPNGDKFAHYGYLGDIQTGPFVAYGLDCDDKEFLKSTHGQNSYRATDVTERNLKQVFYEIQNKEEYDHKSTSDMKMGPVVMKQEKLVIDTKPVDFIPKKTQQCFSLDDKICFMSTFNLNSIKHKEKYSNFFHLIYFSNTYLKYFERETIEKISKNNCLLIIEHQLYVLSNRKKELEELAKTINKTVSDMNVKKKPFDCEKDAYAKFVIIKTE</sequence>
<evidence type="ECO:0000256" key="4">
    <source>
        <dbReference type="ARBA" id="ARBA00024190"/>
    </source>
</evidence>
<evidence type="ECO:0000256" key="3">
    <source>
        <dbReference type="ARBA" id="ARBA00022794"/>
    </source>
</evidence>
<evidence type="ECO:0000256" key="2">
    <source>
        <dbReference type="ARBA" id="ARBA00022490"/>
    </source>
</evidence>
<dbReference type="PANTHER" id="PTHR22118:SF14">
    <property type="entry name" value="DYNEIN AXONEMAL ASSEMBLY FACTOR 3"/>
    <property type="match status" value="1"/>
</dbReference>
<dbReference type="InterPro" id="IPR039304">
    <property type="entry name" value="DNAAF3"/>
</dbReference>
<evidence type="ECO:0000313" key="7">
    <source>
        <dbReference type="EMBL" id="CAH1985557.1"/>
    </source>
</evidence>
<accession>A0A9P0L501</accession>
<evidence type="ECO:0008006" key="9">
    <source>
        <dbReference type="Google" id="ProtNLM"/>
    </source>
</evidence>
<comment type="subcellular location">
    <subcellularLocation>
        <location evidence="4">Dynein axonemal particle</location>
    </subcellularLocation>
</comment>
<dbReference type="GO" id="GO:0070286">
    <property type="term" value="P:axonemal dynein complex assembly"/>
    <property type="evidence" value="ECO:0007669"/>
    <property type="project" value="InterPro"/>
</dbReference>
<keyword evidence="3" id="KW-0970">Cilium biogenesis/degradation</keyword>
<organism evidence="7 8">
    <name type="scientific">Acanthoscelides obtectus</name>
    <name type="common">Bean weevil</name>
    <name type="synonym">Bruchus obtectus</name>
    <dbReference type="NCBI Taxonomy" id="200917"/>
    <lineage>
        <taxon>Eukaryota</taxon>
        <taxon>Metazoa</taxon>
        <taxon>Ecdysozoa</taxon>
        <taxon>Arthropoda</taxon>
        <taxon>Hexapoda</taxon>
        <taxon>Insecta</taxon>
        <taxon>Pterygota</taxon>
        <taxon>Neoptera</taxon>
        <taxon>Endopterygota</taxon>
        <taxon>Coleoptera</taxon>
        <taxon>Polyphaga</taxon>
        <taxon>Cucujiformia</taxon>
        <taxon>Chrysomeloidea</taxon>
        <taxon>Chrysomelidae</taxon>
        <taxon>Bruchinae</taxon>
        <taxon>Bruchini</taxon>
        <taxon>Acanthoscelides</taxon>
    </lineage>
</organism>
<dbReference type="Pfam" id="PF14737">
    <property type="entry name" value="DUF4470"/>
    <property type="match status" value="1"/>
</dbReference>
<reference evidence="7" key="1">
    <citation type="submission" date="2022-03" db="EMBL/GenBank/DDBJ databases">
        <authorList>
            <person name="Sayadi A."/>
        </authorList>
    </citation>
    <scope>NUCLEOTIDE SEQUENCE</scope>
</reference>
<dbReference type="GO" id="GO:0120293">
    <property type="term" value="C:dynein axonemal particle"/>
    <property type="evidence" value="ECO:0007669"/>
    <property type="project" value="UniProtKB-SubCell"/>
</dbReference>
<dbReference type="EMBL" id="CAKOFQ010006982">
    <property type="protein sequence ID" value="CAH1985557.1"/>
    <property type="molecule type" value="Genomic_DNA"/>
</dbReference>
<comment type="similarity">
    <text evidence="1">Belongs to the DNAAF3 family.</text>
</comment>
<evidence type="ECO:0000259" key="5">
    <source>
        <dbReference type="Pfam" id="PF14737"/>
    </source>
</evidence>
<evidence type="ECO:0000259" key="6">
    <source>
        <dbReference type="Pfam" id="PF14740"/>
    </source>
</evidence>
<dbReference type="Pfam" id="PF14740">
    <property type="entry name" value="DUF4471"/>
    <property type="match status" value="1"/>
</dbReference>
<feature type="domain" description="Dynein assembly factor 3 C-terminal" evidence="6">
    <location>
        <begin position="137"/>
        <end position="425"/>
    </location>
</feature>
<dbReference type="GO" id="GO:0044458">
    <property type="term" value="P:motile cilium assembly"/>
    <property type="evidence" value="ECO:0007669"/>
    <property type="project" value="TreeGrafter"/>
</dbReference>
<keyword evidence="2" id="KW-0963">Cytoplasm</keyword>
<dbReference type="PANTHER" id="PTHR22118">
    <property type="entry name" value="DYNEIN ASSEMBLY FACTOR 3, AXONEMAL"/>
    <property type="match status" value="1"/>
</dbReference>
<gene>
    <name evidence="7" type="ORF">ACAOBT_LOCUS16747</name>
</gene>
<feature type="domain" description="DUF4470" evidence="5">
    <location>
        <begin position="2"/>
        <end position="101"/>
    </location>
</feature>
<dbReference type="Proteomes" id="UP001152888">
    <property type="component" value="Unassembled WGS sequence"/>
</dbReference>